<sequence>MASFLKNMFSTSTLKSFVNSLKSGSNSDSFGKTIEQMTVSFKSMPSIISKDSTIEGEVRSSGVVEIEGNIKGRINSNSIVIREDGFVDGEINADSVNIRGNFNGTIKARNINVFSKAKITGNIEYQSLSVEDGASIDGQFKQLSTTKS</sequence>
<proteinExistence type="predicted"/>
<dbReference type="EMBL" id="ADZX01000917">
    <property type="protein sequence ID" value="EFK95017.1"/>
    <property type="molecule type" value="Genomic_DNA"/>
</dbReference>
<reference evidence="1" key="2">
    <citation type="journal article" date="2011" name="Microb. Ecol.">
        <title>Taxonomic and Functional Metagenomic Profiling of the Microbial Community in the Anoxic Sediment of a Sub-saline Shallow Lake (Laguna de Carrizo, Central Spain).</title>
        <authorList>
            <person name="Ferrer M."/>
            <person name="Guazzaroni M.E."/>
            <person name="Richter M."/>
            <person name="Garcia-Salamanca A."/>
            <person name="Yarza P."/>
            <person name="Suarez-Suarez A."/>
            <person name="Solano J."/>
            <person name="Alcaide M."/>
            <person name="van Dillewijn P."/>
            <person name="Molina-Henares M.A."/>
            <person name="Lopez-Cortes N."/>
            <person name="Al-Ramahi Y."/>
            <person name="Guerrero C."/>
            <person name="Acosta A."/>
            <person name="de Eugenio L.I."/>
            <person name="Martinez V."/>
            <person name="Marques S."/>
            <person name="Rojo F."/>
            <person name="Santero E."/>
            <person name="Genilloud O."/>
            <person name="Perez-Perez J."/>
            <person name="Rossello-Mora R."/>
            <person name="Ramos J.L."/>
        </authorList>
    </citation>
    <scope>NUCLEOTIDE SEQUENCE</scope>
</reference>
<dbReference type="PANTHER" id="PTHR35024:SF4">
    <property type="entry name" value="POLYMER-FORMING CYTOSKELETAL PROTEIN"/>
    <property type="match status" value="1"/>
</dbReference>
<reference evidence="1" key="1">
    <citation type="submission" date="2010-07" db="EMBL/GenBank/DDBJ databases">
        <authorList>
            <consortium name="CONSOLIDER consortium CSD2007-00005"/>
            <person name="Guazzaroni M.-E."/>
            <person name="Richter M."/>
            <person name="Garcia-Salamanca A."/>
            <person name="Yarza P."/>
            <person name="Ferrer M."/>
        </authorList>
    </citation>
    <scope>NUCLEOTIDE SEQUENCE</scope>
</reference>
<dbReference type="PANTHER" id="PTHR35024">
    <property type="entry name" value="HYPOTHETICAL CYTOSOLIC PROTEIN"/>
    <property type="match status" value="1"/>
</dbReference>
<comment type="caution">
    <text evidence="1">The sequence shown here is derived from an EMBL/GenBank/DDBJ whole genome shotgun (WGS) entry which is preliminary data.</text>
</comment>
<protein>
    <submittedName>
        <fullName evidence="1">Protein containing DUF583</fullName>
    </submittedName>
</protein>
<evidence type="ECO:0000313" key="1">
    <source>
        <dbReference type="EMBL" id="EFK95017.1"/>
    </source>
</evidence>
<dbReference type="AlphaFoldDB" id="D9PN46"/>
<accession>D9PN46</accession>
<organism evidence="1">
    <name type="scientific">sediment metagenome</name>
    <dbReference type="NCBI Taxonomy" id="749907"/>
    <lineage>
        <taxon>unclassified sequences</taxon>
        <taxon>metagenomes</taxon>
        <taxon>ecological metagenomes</taxon>
    </lineage>
</organism>
<dbReference type="InterPro" id="IPR007607">
    <property type="entry name" value="BacA/B"/>
</dbReference>
<name>D9PN46_9ZZZZ</name>
<gene>
    <name evidence="1" type="ORF">LDC_2975</name>
</gene>
<dbReference type="Pfam" id="PF04519">
    <property type="entry name" value="Bactofilin"/>
    <property type="match status" value="1"/>
</dbReference>